<dbReference type="SUPFAM" id="SSF52743">
    <property type="entry name" value="Subtilisin-like"/>
    <property type="match status" value="1"/>
</dbReference>
<proteinExistence type="inferred from homology"/>
<feature type="active site" description="Charge relay system" evidence="5">
    <location>
        <position position="181"/>
    </location>
</feature>
<evidence type="ECO:0000256" key="6">
    <source>
        <dbReference type="SAM" id="MobiDB-lite"/>
    </source>
</evidence>
<reference evidence="8 9" key="1">
    <citation type="submission" date="2018-06" db="EMBL/GenBank/DDBJ databases">
        <title>Comparative genomics of rhizobia nodulating Arachis hypogaea in China.</title>
        <authorList>
            <person name="Li Y."/>
        </authorList>
    </citation>
    <scope>NUCLEOTIDE SEQUENCE [LARGE SCALE GENOMIC DNA]</scope>
    <source>
        <strain evidence="8 9">CCBAU 51670</strain>
    </source>
</reference>
<dbReference type="InterPro" id="IPR050131">
    <property type="entry name" value="Peptidase_S8_subtilisin-like"/>
</dbReference>
<feature type="domain" description="Peptidase S8/S53" evidence="7">
    <location>
        <begin position="172"/>
        <end position="439"/>
    </location>
</feature>
<dbReference type="InterPro" id="IPR023828">
    <property type="entry name" value="Peptidase_S8_Ser-AS"/>
</dbReference>
<dbReference type="CDD" id="cd00306">
    <property type="entry name" value="Peptidases_S8_S53"/>
    <property type="match status" value="1"/>
</dbReference>
<dbReference type="InterPro" id="IPR036852">
    <property type="entry name" value="Peptidase_S8/S53_dom_sf"/>
</dbReference>
<dbReference type="PRINTS" id="PR00723">
    <property type="entry name" value="SUBTILISIN"/>
</dbReference>
<evidence type="ECO:0000256" key="5">
    <source>
        <dbReference type="PROSITE-ProRule" id="PRU01240"/>
    </source>
</evidence>
<evidence type="ECO:0000313" key="8">
    <source>
        <dbReference type="EMBL" id="QAU44814.1"/>
    </source>
</evidence>
<keyword evidence="4 5" id="KW-0720">Serine protease</keyword>
<dbReference type="Pfam" id="PF00082">
    <property type="entry name" value="Peptidase_S8"/>
    <property type="match status" value="1"/>
</dbReference>
<dbReference type="InterPro" id="IPR015500">
    <property type="entry name" value="Peptidase_S8_subtilisin-rel"/>
</dbReference>
<dbReference type="PANTHER" id="PTHR43806">
    <property type="entry name" value="PEPTIDASE S8"/>
    <property type="match status" value="1"/>
</dbReference>
<evidence type="ECO:0000313" key="9">
    <source>
        <dbReference type="Proteomes" id="UP000288972"/>
    </source>
</evidence>
<accession>A0AAE6C6N0</accession>
<dbReference type="GO" id="GO:0006508">
    <property type="term" value="P:proteolysis"/>
    <property type="evidence" value="ECO:0007669"/>
    <property type="project" value="UniProtKB-KW"/>
</dbReference>
<dbReference type="GO" id="GO:0004252">
    <property type="term" value="F:serine-type endopeptidase activity"/>
    <property type="evidence" value="ECO:0007669"/>
    <property type="project" value="UniProtKB-UniRule"/>
</dbReference>
<protein>
    <recommendedName>
        <fullName evidence="7">Peptidase S8/S53 domain-containing protein</fullName>
    </recommendedName>
</protein>
<dbReference type="Gene3D" id="3.40.50.200">
    <property type="entry name" value="Peptidase S8/S53 domain"/>
    <property type="match status" value="1"/>
</dbReference>
<feature type="active site" description="Charge relay system" evidence="5">
    <location>
        <position position="216"/>
    </location>
</feature>
<evidence type="ECO:0000256" key="2">
    <source>
        <dbReference type="ARBA" id="ARBA00022670"/>
    </source>
</evidence>
<dbReference type="PROSITE" id="PS00138">
    <property type="entry name" value="SUBTILASE_SER"/>
    <property type="match status" value="1"/>
</dbReference>
<evidence type="ECO:0000259" key="7">
    <source>
        <dbReference type="Pfam" id="PF00082"/>
    </source>
</evidence>
<evidence type="ECO:0000256" key="3">
    <source>
        <dbReference type="ARBA" id="ARBA00022801"/>
    </source>
</evidence>
<name>A0AAE6C6N0_9BRAD</name>
<gene>
    <name evidence="8" type="ORF">XH91_05255</name>
</gene>
<keyword evidence="3 5" id="KW-0378">Hydrolase</keyword>
<keyword evidence="2 5" id="KW-0645">Protease</keyword>
<feature type="region of interest" description="Disordered" evidence="6">
    <location>
        <begin position="359"/>
        <end position="379"/>
    </location>
</feature>
<dbReference type="PANTHER" id="PTHR43806:SF11">
    <property type="entry name" value="CEREVISIN-RELATED"/>
    <property type="match status" value="1"/>
</dbReference>
<dbReference type="EMBL" id="CP030053">
    <property type="protein sequence ID" value="QAU44814.1"/>
    <property type="molecule type" value="Genomic_DNA"/>
</dbReference>
<sequence length="470" mass="50573">MERSTVQSCLAAPFLIFRITILAPCCWRPRMGSSRDTLTVFKSKRTLQPLIEESFLDKIFVRFETDEQKIDGLQTIALQTVEGARPKFLYAQPNVLHTPATDEMRARLEATGATIFEDVQFRVLPGDDEAYDDLDQADRWMQAPDPDTIDGYSLRDVVEQIGAPRAWQHTKGEGVTIAIVDTGVAGARLEFLPGQRSPIDLDSEYLGQHWSDPAGHGSMCAAIAAGSRAAGGRYDGVAPGATILAARSTLKTTDLADIYDELLRARIEGNIAGPLVVSNSYGLYVCDSLAILPEDHPYMGSVLAAVNNGIFVCFAAGNNHHDVCKHDPYACGPNTIWGPNSHDDIVSVGTVNRALTNRDPATPHVGSSRGPGEWAKQTSKPDCVAPTYGEVPWGTVYRKMGWWGTSGACPQVAGAAALMLSACPTLTPSQIADGIRDTCSLLPEGKTCVGHGLLDCEAAVETAIKLRSTT</sequence>
<dbReference type="AlphaFoldDB" id="A0AAE6C6N0"/>
<feature type="active site" description="Charge relay system" evidence="5">
    <location>
        <position position="406"/>
    </location>
</feature>
<evidence type="ECO:0000256" key="4">
    <source>
        <dbReference type="ARBA" id="ARBA00022825"/>
    </source>
</evidence>
<evidence type="ECO:0000256" key="1">
    <source>
        <dbReference type="ARBA" id="ARBA00011073"/>
    </source>
</evidence>
<dbReference type="KEGG" id="bgz:XH91_05255"/>
<dbReference type="InterPro" id="IPR000209">
    <property type="entry name" value="Peptidase_S8/S53_dom"/>
</dbReference>
<comment type="similarity">
    <text evidence="1 5">Belongs to the peptidase S8 family.</text>
</comment>
<dbReference type="Proteomes" id="UP000288972">
    <property type="component" value="Chromosome"/>
</dbReference>
<dbReference type="PROSITE" id="PS51892">
    <property type="entry name" value="SUBTILASE"/>
    <property type="match status" value="1"/>
</dbReference>
<organism evidence="8 9">
    <name type="scientific">Bradyrhizobium guangzhouense</name>
    <dbReference type="NCBI Taxonomy" id="1325095"/>
    <lineage>
        <taxon>Bacteria</taxon>
        <taxon>Pseudomonadati</taxon>
        <taxon>Pseudomonadota</taxon>
        <taxon>Alphaproteobacteria</taxon>
        <taxon>Hyphomicrobiales</taxon>
        <taxon>Nitrobacteraceae</taxon>
        <taxon>Bradyrhizobium</taxon>
    </lineage>
</organism>